<proteinExistence type="inferred from homology"/>
<feature type="transmembrane region" description="Helical" evidence="8">
    <location>
        <begin position="118"/>
        <end position="139"/>
    </location>
</feature>
<dbReference type="Pfam" id="PF01594">
    <property type="entry name" value="AI-2E_transport"/>
    <property type="match status" value="1"/>
</dbReference>
<evidence type="ECO:0000256" key="6">
    <source>
        <dbReference type="ARBA" id="ARBA00022989"/>
    </source>
</evidence>
<evidence type="ECO:0000313" key="9">
    <source>
        <dbReference type="EMBL" id="QXM05974.1"/>
    </source>
</evidence>
<evidence type="ECO:0000256" key="3">
    <source>
        <dbReference type="ARBA" id="ARBA00022448"/>
    </source>
</evidence>
<keyword evidence="7 8" id="KW-0472">Membrane</keyword>
<evidence type="ECO:0000313" key="10">
    <source>
        <dbReference type="Proteomes" id="UP000886818"/>
    </source>
</evidence>
<protein>
    <submittedName>
        <fullName evidence="9">AI-2E family transporter</fullName>
    </submittedName>
</protein>
<dbReference type="PANTHER" id="PTHR21716:SF53">
    <property type="entry name" value="PERMEASE PERM-RELATED"/>
    <property type="match status" value="1"/>
</dbReference>
<feature type="transmembrane region" description="Helical" evidence="8">
    <location>
        <begin position="211"/>
        <end position="232"/>
    </location>
</feature>
<dbReference type="EMBL" id="CP078093">
    <property type="protein sequence ID" value="QXM05974.1"/>
    <property type="molecule type" value="Genomic_DNA"/>
</dbReference>
<feature type="transmembrane region" description="Helical" evidence="8">
    <location>
        <begin position="89"/>
        <end position="111"/>
    </location>
</feature>
<evidence type="ECO:0000256" key="4">
    <source>
        <dbReference type="ARBA" id="ARBA00022475"/>
    </source>
</evidence>
<sequence>MDIGLNIFNIIKTKPICYIFVIIIIAINILFLIFLGCLTYYLIHIGNHYVSSSKKLTMKRKHFFYFFVLVIILLLTIMIYNFRASLWKLFSPVIWAIIFAYLINPIVNLIYKRGVSRIWSVIIVYFSMFIIIIVFATIVTPNIIKEARSLIEILPKYNKEANEYINHIYKKIEELDNFSPQLSFIKDTIQDHLIESEIYIMDIMKKITNSIFNIFSHIVTLVLIPIFTFYFLKDSEYFKKKIVFMIPRILRKELINICKDIHILLNNFIRGQFIVATCVGILSIIALLIIKVNFAFLIGIIAGITNIIPYFGPIIGAVPGVIIALMDTPVKAFWVIIAFTIIQQIESAIITPKIVGESVGLHPVMVIIALLIGNECFGLIGLIFAVPIAASIKIIIEHIIDLIVNI</sequence>
<evidence type="ECO:0000256" key="5">
    <source>
        <dbReference type="ARBA" id="ARBA00022692"/>
    </source>
</evidence>
<comment type="subcellular location">
    <subcellularLocation>
        <location evidence="1">Cell membrane</location>
        <topology evidence="1">Multi-pass membrane protein</topology>
    </subcellularLocation>
</comment>
<keyword evidence="3" id="KW-0813">Transport</keyword>
<reference evidence="9" key="1">
    <citation type="submission" date="2021-07" db="EMBL/GenBank/DDBJ databases">
        <title>Complete genome sequence of Crassaminicella sp. 143-21, isolated from a deep-sea hydrothermal vent.</title>
        <authorList>
            <person name="Li X."/>
        </authorList>
    </citation>
    <scope>NUCLEOTIDE SEQUENCE</scope>
    <source>
        <strain evidence="9">143-21</strain>
    </source>
</reference>
<name>A0ABX8RA82_9CLOT</name>
<feature type="transmembrane region" description="Helical" evidence="8">
    <location>
        <begin position="364"/>
        <end position="390"/>
    </location>
</feature>
<dbReference type="RefSeq" id="WP_218282671.1">
    <property type="nucleotide sequence ID" value="NZ_CP078093.1"/>
</dbReference>
<dbReference type="Proteomes" id="UP000886818">
    <property type="component" value="Chromosome"/>
</dbReference>
<feature type="transmembrane region" description="Helical" evidence="8">
    <location>
        <begin position="273"/>
        <end position="301"/>
    </location>
</feature>
<evidence type="ECO:0000256" key="1">
    <source>
        <dbReference type="ARBA" id="ARBA00004651"/>
    </source>
</evidence>
<feature type="transmembrane region" description="Helical" evidence="8">
    <location>
        <begin position="332"/>
        <end position="352"/>
    </location>
</feature>
<gene>
    <name evidence="9" type="ORF">KVH43_11525</name>
</gene>
<feature type="transmembrane region" description="Helical" evidence="8">
    <location>
        <begin position="63"/>
        <end position="83"/>
    </location>
</feature>
<keyword evidence="5 8" id="KW-0812">Transmembrane</keyword>
<comment type="similarity">
    <text evidence="2">Belongs to the autoinducer-2 exporter (AI-2E) (TC 2.A.86) family.</text>
</comment>
<feature type="transmembrane region" description="Helical" evidence="8">
    <location>
        <begin position="18"/>
        <end position="43"/>
    </location>
</feature>
<feature type="transmembrane region" description="Helical" evidence="8">
    <location>
        <begin position="307"/>
        <end position="325"/>
    </location>
</feature>
<evidence type="ECO:0000256" key="7">
    <source>
        <dbReference type="ARBA" id="ARBA00023136"/>
    </source>
</evidence>
<dbReference type="InterPro" id="IPR002549">
    <property type="entry name" value="AI-2E-like"/>
</dbReference>
<dbReference type="PANTHER" id="PTHR21716">
    <property type="entry name" value="TRANSMEMBRANE PROTEIN"/>
    <property type="match status" value="1"/>
</dbReference>
<organism evidence="9 10">
    <name type="scientific">Crassaminicella indica</name>
    <dbReference type="NCBI Taxonomy" id="2855394"/>
    <lineage>
        <taxon>Bacteria</taxon>
        <taxon>Bacillati</taxon>
        <taxon>Bacillota</taxon>
        <taxon>Clostridia</taxon>
        <taxon>Eubacteriales</taxon>
        <taxon>Clostridiaceae</taxon>
        <taxon>Crassaminicella</taxon>
    </lineage>
</organism>
<evidence type="ECO:0000256" key="2">
    <source>
        <dbReference type="ARBA" id="ARBA00009773"/>
    </source>
</evidence>
<accession>A0ABX8RA82</accession>
<evidence type="ECO:0000256" key="8">
    <source>
        <dbReference type="SAM" id="Phobius"/>
    </source>
</evidence>
<keyword evidence="10" id="KW-1185">Reference proteome</keyword>
<keyword evidence="4" id="KW-1003">Cell membrane</keyword>
<keyword evidence="6 8" id="KW-1133">Transmembrane helix</keyword>